<feature type="compositionally biased region" description="Acidic residues" evidence="1">
    <location>
        <begin position="193"/>
        <end position="221"/>
    </location>
</feature>
<keyword evidence="2" id="KW-0732">Signal</keyword>
<feature type="region of interest" description="Disordered" evidence="1">
    <location>
        <begin position="446"/>
        <end position="490"/>
    </location>
</feature>
<sequence>MMKSLFFKLFPLFLSTLLHSFHIQGKPEFLSRQWSYFWDVLRNLKTCPLASLQAGSNLKASVLCSGQQLRLNVNLSTPSLRNIVYEYCEPPNITNLTLSSVGIRNMARLELKSGVIERDPTELYDGYKWFMKHILYYKGGRVQYFYNIDPDKMSYFELKGMIEIVNDDKDIIEMMKMAKNERVAVYVEHEQGDDVEESEDDKEVDVGDCLEESESESESETASEAATLDHISEDDDELIEVRKRNIEIKYKKKKSGTEEVDQVPDEPHEEASEATIEQTSDVANELPNEMDTGGVGEDTGGAGDDESDYAASDDYLSPESSEEEDEDVASVKERKRNLKVKKRMHPIFNPNVEMSNIQIELGMRFEMLLEDLKLCVLVMGVAGFYMQVTCKVKTGASKRKTGVKGRNDHVPEGVGVFTADSGNSYLKMSATGTPILINEAKIFEANNKRKGRPPLPRRSSKAPVSTTASKQSLTTASATASKQSSTNRCGGIKRQSLKLDLRCLETQHQETHHQAVASRNSQSLTTDAVASSSKPKTRSVVALETQHQETHHQAVAARNSQSLTTDAVASSSKPRNSPSKTKRKNLL</sequence>
<feature type="region of interest" description="Disordered" evidence="1">
    <location>
        <begin position="548"/>
        <end position="587"/>
    </location>
</feature>
<reference evidence="3 4" key="1">
    <citation type="submission" date="2020-10" db="EMBL/GenBank/DDBJ databases">
        <title>The Coptis chinensis genome and diversification of protoberbering-type alkaloids.</title>
        <authorList>
            <person name="Wang B."/>
            <person name="Shu S."/>
            <person name="Song C."/>
            <person name="Liu Y."/>
        </authorList>
    </citation>
    <scope>NUCLEOTIDE SEQUENCE [LARGE SCALE GENOMIC DNA]</scope>
    <source>
        <strain evidence="3">HL-2020</strain>
        <tissue evidence="3">Leaf</tissue>
    </source>
</reference>
<feature type="compositionally biased region" description="Low complexity" evidence="1">
    <location>
        <begin position="465"/>
        <end position="486"/>
    </location>
</feature>
<evidence type="ECO:0000313" key="4">
    <source>
        <dbReference type="Proteomes" id="UP000631114"/>
    </source>
</evidence>
<feature type="compositionally biased region" description="Polar residues" evidence="1">
    <location>
        <begin position="517"/>
        <end position="534"/>
    </location>
</feature>
<evidence type="ECO:0000256" key="2">
    <source>
        <dbReference type="SAM" id="SignalP"/>
    </source>
</evidence>
<feature type="signal peptide" evidence="2">
    <location>
        <begin position="1"/>
        <end position="20"/>
    </location>
</feature>
<feature type="compositionally biased region" description="Low complexity" evidence="1">
    <location>
        <begin position="309"/>
        <end position="319"/>
    </location>
</feature>
<feature type="region of interest" description="Disordered" evidence="1">
    <location>
        <begin position="512"/>
        <end position="536"/>
    </location>
</feature>
<protein>
    <submittedName>
        <fullName evidence="3">Uncharacterized protein</fullName>
    </submittedName>
</protein>
<feature type="compositionally biased region" description="Polar residues" evidence="1">
    <location>
        <begin position="558"/>
        <end position="579"/>
    </location>
</feature>
<feature type="compositionally biased region" description="Gly residues" evidence="1">
    <location>
        <begin position="293"/>
        <end position="302"/>
    </location>
</feature>
<dbReference type="EMBL" id="JADFTS010000003">
    <property type="protein sequence ID" value="KAF9617128.1"/>
    <property type="molecule type" value="Genomic_DNA"/>
</dbReference>
<evidence type="ECO:0000313" key="3">
    <source>
        <dbReference type="EMBL" id="KAF9617128.1"/>
    </source>
</evidence>
<proteinExistence type="predicted"/>
<gene>
    <name evidence="3" type="ORF">IFM89_034178</name>
</gene>
<keyword evidence="4" id="KW-1185">Reference proteome</keyword>
<feature type="chain" id="PRO_5032944964" evidence="2">
    <location>
        <begin position="21"/>
        <end position="587"/>
    </location>
</feature>
<organism evidence="3 4">
    <name type="scientific">Coptis chinensis</name>
    <dbReference type="NCBI Taxonomy" id="261450"/>
    <lineage>
        <taxon>Eukaryota</taxon>
        <taxon>Viridiplantae</taxon>
        <taxon>Streptophyta</taxon>
        <taxon>Embryophyta</taxon>
        <taxon>Tracheophyta</taxon>
        <taxon>Spermatophyta</taxon>
        <taxon>Magnoliopsida</taxon>
        <taxon>Ranunculales</taxon>
        <taxon>Ranunculaceae</taxon>
        <taxon>Coptidoideae</taxon>
        <taxon>Coptis</taxon>
    </lineage>
</organism>
<comment type="caution">
    <text evidence="3">The sequence shown here is derived from an EMBL/GenBank/DDBJ whole genome shotgun (WGS) entry which is preliminary data.</text>
</comment>
<dbReference type="AlphaFoldDB" id="A0A835IK53"/>
<dbReference type="Proteomes" id="UP000631114">
    <property type="component" value="Unassembled WGS sequence"/>
</dbReference>
<feature type="region of interest" description="Disordered" evidence="1">
    <location>
        <begin position="253"/>
        <end position="333"/>
    </location>
</feature>
<dbReference type="OrthoDB" id="1918246at2759"/>
<accession>A0A835IK53</accession>
<evidence type="ECO:0000256" key="1">
    <source>
        <dbReference type="SAM" id="MobiDB-lite"/>
    </source>
</evidence>
<name>A0A835IK53_9MAGN</name>
<feature type="region of interest" description="Disordered" evidence="1">
    <location>
        <begin position="190"/>
        <end position="233"/>
    </location>
</feature>